<evidence type="ECO:0000313" key="3">
    <source>
        <dbReference type="EMBL" id="KIY48924.1"/>
    </source>
</evidence>
<evidence type="ECO:0000259" key="2">
    <source>
        <dbReference type="Pfam" id="PF20231"/>
    </source>
</evidence>
<feature type="domain" description="DUF6589" evidence="2">
    <location>
        <begin position="314"/>
        <end position="769"/>
    </location>
</feature>
<gene>
    <name evidence="3" type="ORF">FISHEDRAFT_42409</name>
</gene>
<dbReference type="InterPro" id="IPR046496">
    <property type="entry name" value="DUF6589"/>
</dbReference>
<feature type="compositionally biased region" description="Low complexity" evidence="1">
    <location>
        <begin position="847"/>
        <end position="864"/>
    </location>
</feature>
<dbReference type="OrthoDB" id="3033641at2759"/>
<keyword evidence="4" id="KW-1185">Reference proteome</keyword>
<feature type="region of interest" description="Disordered" evidence="1">
    <location>
        <begin position="847"/>
        <end position="875"/>
    </location>
</feature>
<dbReference type="Pfam" id="PF20231">
    <property type="entry name" value="DUF6589"/>
    <property type="match status" value="1"/>
</dbReference>
<reference evidence="3 4" key="1">
    <citation type="journal article" date="2015" name="Fungal Genet. Biol.">
        <title>Evolution of novel wood decay mechanisms in Agaricales revealed by the genome sequences of Fistulina hepatica and Cylindrobasidium torrendii.</title>
        <authorList>
            <person name="Floudas D."/>
            <person name="Held B.W."/>
            <person name="Riley R."/>
            <person name="Nagy L.G."/>
            <person name="Koehler G."/>
            <person name="Ransdell A.S."/>
            <person name="Younus H."/>
            <person name="Chow J."/>
            <person name="Chiniquy J."/>
            <person name="Lipzen A."/>
            <person name="Tritt A."/>
            <person name="Sun H."/>
            <person name="Haridas S."/>
            <person name="LaButti K."/>
            <person name="Ohm R.A."/>
            <person name="Kues U."/>
            <person name="Blanchette R.A."/>
            <person name="Grigoriev I.V."/>
            <person name="Minto R.E."/>
            <person name="Hibbett D.S."/>
        </authorList>
    </citation>
    <scope>NUCLEOTIDE SEQUENCE [LARGE SCALE GENOMIC DNA]</scope>
    <source>
        <strain evidence="3 4">ATCC 64428</strain>
    </source>
</reference>
<sequence>MFAEAAEDAKASFTEEEQECYRVRRKITSSFLRGTQTTYHVSDILHLWWHDARGAGEEFCSDMFSGPSKSYTDIHPVRPAMSSFAYQIVLRELCVQAKRSTDPQSGLHVCLPTDRTARAKHVPLAQWSDFGITTHAKTQKVFQTYEPLLWGILTAVSTTAIRKSATVVALRSRRPIEPVITSVMSELAFLRNREARLLPLARGLTYFACLASQDLFAIGSRVAHTPSYTSVLRALHGLSKQAAQETLALGRDPQRGGKITFDNTQVQSTKRDPRIGRQTFMNTGIAATFWEFPEGSDVSFLDLEDKRRRQRAHDRQTMTVEKIEAAIDWKHDDIVMSLQWLQVLCRYIPELEPFKRDVAMLYQTRGAKHIIPADPPSRPHPLATTSNDETKPAELADASLDFMAQTGQTVDSFFERLFPFGGDGKSFELMLLLKQYFQFHPNALERFETMQPMLEWWHAVWTLANQLWTDHHVSYSSLDPSTLGHSASKIKRTVPISAGKVDYHQATHLIFFILDMRMLDAIRSHLEVDDLFSHFKGLAASGQLPALEDLDQLSRTMHRIYTSKRAQGLVRARAVVQRHDWPESIPTGHPWNHPPIVVTMSEGPVLEQKALPDPSIFCGDDVLERALAFLRDGMRLREVTMAMAYGDVGRIWNVMKQCIMVYAGSTHQPYARYMLEVLCDIDFESSPGLADLLLSISVVNLSAIPGHSAAVDYVQEYFNRIYEAIVQHKGAEFGEKFIREGVSRNLHHFQRLKSEFSGGIGLAERSSRHSRPDSSTEVQVLLDEYKEQDLHRFRAGRDMGTGDAPNTYEQGFYVLGEGGKLAQWTKRMAYSRDVDVRPALPVPSAHHFAPSTAASASHPSTSLPVPVPDSDSDSEEDIPLFNALHRTETPRDNTMTFSCINDGTASSYDVDIEADAHALSNMMDLEMQEMGTGISPDDLVSDEEEEYVIECVDTSNVYQAEHGA</sequence>
<name>A0A0D7AEU7_9AGAR</name>
<dbReference type="Proteomes" id="UP000054144">
    <property type="component" value="Unassembled WGS sequence"/>
</dbReference>
<evidence type="ECO:0000256" key="1">
    <source>
        <dbReference type="SAM" id="MobiDB-lite"/>
    </source>
</evidence>
<organism evidence="3 4">
    <name type="scientific">Fistulina hepatica ATCC 64428</name>
    <dbReference type="NCBI Taxonomy" id="1128425"/>
    <lineage>
        <taxon>Eukaryota</taxon>
        <taxon>Fungi</taxon>
        <taxon>Dikarya</taxon>
        <taxon>Basidiomycota</taxon>
        <taxon>Agaricomycotina</taxon>
        <taxon>Agaricomycetes</taxon>
        <taxon>Agaricomycetidae</taxon>
        <taxon>Agaricales</taxon>
        <taxon>Fistulinaceae</taxon>
        <taxon>Fistulina</taxon>
    </lineage>
</organism>
<dbReference type="EMBL" id="KN881793">
    <property type="protein sequence ID" value="KIY48924.1"/>
    <property type="molecule type" value="Genomic_DNA"/>
</dbReference>
<proteinExistence type="predicted"/>
<evidence type="ECO:0000313" key="4">
    <source>
        <dbReference type="Proteomes" id="UP000054144"/>
    </source>
</evidence>
<dbReference type="AlphaFoldDB" id="A0A0D7AEU7"/>
<accession>A0A0D7AEU7</accession>
<protein>
    <recommendedName>
        <fullName evidence="2">DUF6589 domain-containing protein</fullName>
    </recommendedName>
</protein>